<dbReference type="Pfam" id="PF13972">
    <property type="entry name" value="TetR"/>
    <property type="match status" value="1"/>
</dbReference>
<dbReference type="InterPro" id="IPR025722">
    <property type="entry name" value="TetR"/>
</dbReference>
<accession>A0A4U6CS45</accession>
<dbReference type="Gene3D" id="1.10.357.10">
    <property type="entry name" value="Tetracycline Repressor, domain 2"/>
    <property type="match status" value="1"/>
</dbReference>
<evidence type="ECO:0000256" key="2">
    <source>
        <dbReference type="PROSITE-ProRule" id="PRU00335"/>
    </source>
</evidence>
<dbReference type="OrthoDB" id="9785164at2"/>
<sequence length="220" mass="25698">MSKNRPLKEALTTKAKISEAALFLFNHFGFVNVRLQHIADEAGLSVGNLAYHFKTKDEIVELLYEEIIARQKNLLTDLRMIPLFINLNSYIDNTFLMQKRYSFFFTDTLEIMRAHAAIRKKHREHIQWQTIQLKIYIQFNIARGALHSFELPDSIENFSNRFILLTDSWMGYKILQGEKISELESQEFRSSLWGMTAPNFSQAGKNEFMQMLAYPYDGLG</sequence>
<feature type="DNA-binding region" description="H-T-H motif" evidence="2">
    <location>
        <begin position="34"/>
        <end position="53"/>
    </location>
</feature>
<feature type="domain" description="HTH tetR-type" evidence="3">
    <location>
        <begin position="11"/>
        <end position="71"/>
    </location>
</feature>
<keyword evidence="5" id="KW-1185">Reference proteome</keyword>
<organism evidence="4 5">
    <name type="scientific">Dyadobacter frigoris</name>
    <dbReference type="NCBI Taxonomy" id="2576211"/>
    <lineage>
        <taxon>Bacteria</taxon>
        <taxon>Pseudomonadati</taxon>
        <taxon>Bacteroidota</taxon>
        <taxon>Cytophagia</taxon>
        <taxon>Cytophagales</taxon>
        <taxon>Spirosomataceae</taxon>
        <taxon>Dyadobacter</taxon>
    </lineage>
</organism>
<proteinExistence type="predicted"/>
<comment type="caution">
    <text evidence="4">The sequence shown here is derived from an EMBL/GenBank/DDBJ whole genome shotgun (WGS) entry which is preliminary data.</text>
</comment>
<dbReference type="PRINTS" id="PR00455">
    <property type="entry name" value="HTHTETR"/>
</dbReference>
<dbReference type="PROSITE" id="PS50977">
    <property type="entry name" value="HTH_TETR_2"/>
    <property type="match status" value="1"/>
</dbReference>
<dbReference type="AlphaFoldDB" id="A0A4U6CS45"/>
<dbReference type="Proteomes" id="UP000304900">
    <property type="component" value="Unassembled WGS sequence"/>
</dbReference>
<gene>
    <name evidence="4" type="ORF">FDK13_30795</name>
</gene>
<name>A0A4U6CS45_9BACT</name>
<evidence type="ECO:0000313" key="4">
    <source>
        <dbReference type="EMBL" id="TKT87006.1"/>
    </source>
</evidence>
<dbReference type="InterPro" id="IPR009057">
    <property type="entry name" value="Homeodomain-like_sf"/>
</dbReference>
<protein>
    <submittedName>
        <fullName evidence="4">TetR/AcrR family transcriptional regulator</fullName>
    </submittedName>
</protein>
<reference evidence="4 5" key="1">
    <citation type="submission" date="2019-05" db="EMBL/GenBank/DDBJ databases">
        <title>Dyadobacter AR-3-8 sp. nov., isolated from arctic soil.</title>
        <authorList>
            <person name="Chaudhary D.K."/>
        </authorList>
    </citation>
    <scope>NUCLEOTIDE SEQUENCE [LARGE SCALE GENOMIC DNA]</scope>
    <source>
        <strain evidence="4 5">AR-3-8</strain>
    </source>
</reference>
<dbReference type="EMBL" id="SZVO01000021">
    <property type="protein sequence ID" value="TKT87006.1"/>
    <property type="molecule type" value="Genomic_DNA"/>
</dbReference>
<evidence type="ECO:0000256" key="1">
    <source>
        <dbReference type="ARBA" id="ARBA00023125"/>
    </source>
</evidence>
<evidence type="ECO:0000313" key="5">
    <source>
        <dbReference type="Proteomes" id="UP000304900"/>
    </source>
</evidence>
<dbReference type="SUPFAM" id="SSF46689">
    <property type="entry name" value="Homeodomain-like"/>
    <property type="match status" value="1"/>
</dbReference>
<evidence type="ECO:0000259" key="3">
    <source>
        <dbReference type="PROSITE" id="PS50977"/>
    </source>
</evidence>
<dbReference type="GO" id="GO:0003677">
    <property type="term" value="F:DNA binding"/>
    <property type="evidence" value="ECO:0007669"/>
    <property type="project" value="UniProtKB-UniRule"/>
</dbReference>
<dbReference type="RefSeq" id="WP_137343866.1">
    <property type="nucleotide sequence ID" value="NZ_BSQH01000005.1"/>
</dbReference>
<keyword evidence="1 2" id="KW-0238">DNA-binding</keyword>
<dbReference type="InterPro" id="IPR001647">
    <property type="entry name" value="HTH_TetR"/>
</dbReference>
<dbReference type="Pfam" id="PF00440">
    <property type="entry name" value="TetR_N"/>
    <property type="match status" value="1"/>
</dbReference>